<feature type="coiled-coil region" evidence="1">
    <location>
        <begin position="273"/>
        <end position="438"/>
    </location>
</feature>
<dbReference type="InterPro" id="IPR019513">
    <property type="entry name" value="Centromere_CenpF_leu-rich_rpt"/>
</dbReference>
<accession>A0A452QS30</accession>
<dbReference type="GO" id="GO:0000940">
    <property type="term" value="C:outer kinetochore"/>
    <property type="evidence" value="ECO:0007669"/>
    <property type="project" value="Ensembl"/>
</dbReference>
<dbReference type="GO" id="GO:0001822">
    <property type="term" value="P:kidney development"/>
    <property type="evidence" value="ECO:0007669"/>
    <property type="project" value="Ensembl"/>
</dbReference>
<dbReference type="GO" id="GO:0008017">
    <property type="term" value="F:microtubule binding"/>
    <property type="evidence" value="ECO:0007669"/>
    <property type="project" value="InterPro"/>
</dbReference>
<evidence type="ECO:0000259" key="5">
    <source>
        <dbReference type="Pfam" id="PF10490"/>
    </source>
</evidence>
<feature type="domain" description="Kinetochore protein Cenp-F/LEK1 Rb protein-binding" evidence="5">
    <location>
        <begin position="2966"/>
        <end position="3009"/>
    </location>
</feature>
<feature type="domain" description="Centromere protein Cenp-F leucine-rich repeat-containing" evidence="3">
    <location>
        <begin position="1892"/>
        <end position="2032"/>
    </location>
</feature>
<feature type="coiled-coil region" evidence="1">
    <location>
        <begin position="1789"/>
        <end position="1851"/>
    </location>
</feature>
<dbReference type="GO" id="GO:0045892">
    <property type="term" value="P:negative regulation of DNA-templated transcription"/>
    <property type="evidence" value="ECO:0007669"/>
    <property type="project" value="Ensembl"/>
</dbReference>
<feature type="domain" description="Centromere protein Cenp-F leucine-rich repeat-containing" evidence="3">
    <location>
        <begin position="2310"/>
        <end position="2449"/>
    </location>
</feature>
<dbReference type="InterPro" id="IPR018302">
    <property type="entry name" value="CenpF/LEK1_Rb-prot-bd"/>
</dbReference>
<feature type="compositionally biased region" description="Low complexity" evidence="2">
    <location>
        <begin position="2999"/>
        <end position="3010"/>
    </location>
</feature>
<evidence type="ECO:0000313" key="7">
    <source>
        <dbReference type="Proteomes" id="UP000291022"/>
    </source>
</evidence>
<keyword evidence="1" id="KW-0175">Coiled coil</keyword>
<dbReference type="GO" id="GO:0030496">
    <property type="term" value="C:midbody"/>
    <property type="evidence" value="ECO:0007669"/>
    <property type="project" value="Ensembl"/>
</dbReference>
<proteinExistence type="predicted"/>
<dbReference type="GO" id="GO:0005654">
    <property type="term" value="C:nucleoplasm"/>
    <property type="evidence" value="ECO:0007669"/>
    <property type="project" value="Ensembl"/>
</dbReference>
<feature type="coiled-coil region" evidence="1">
    <location>
        <begin position="164"/>
        <end position="191"/>
    </location>
</feature>
<feature type="coiled-coil region" evidence="1">
    <location>
        <begin position="1029"/>
        <end position="1077"/>
    </location>
</feature>
<feature type="coiled-coil region" evidence="1">
    <location>
        <begin position="1293"/>
        <end position="1320"/>
    </location>
</feature>
<dbReference type="GO" id="GO:0051310">
    <property type="term" value="P:metaphase chromosome alignment"/>
    <property type="evidence" value="ECO:0007669"/>
    <property type="project" value="Ensembl"/>
</dbReference>
<dbReference type="GO" id="GO:0016363">
    <property type="term" value="C:nuclear matrix"/>
    <property type="evidence" value="ECO:0007669"/>
    <property type="project" value="Ensembl"/>
</dbReference>
<feature type="region of interest" description="Disordered" evidence="2">
    <location>
        <begin position="2912"/>
        <end position="3110"/>
    </location>
</feature>
<dbReference type="GO" id="GO:0015031">
    <property type="term" value="P:protein transport"/>
    <property type="evidence" value="ECO:0007669"/>
    <property type="project" value="Ensembl"/>
</dbReference>
<dbReference type="Ensembl" id="ENSUAMT00000009409.1">
    <property type="protein sequence ID" value="ENSUAMP00000008342.1"/>
    <property type="gene ID" value="ENSUAMG00000007040.1"/>
</dbReference>
<dbReference type="InterPro" id="IPR043513">
    <property type="entry name" value="Cenp-F"/>
</dbReference>
<dbReference type="PANTHER" id="PTHR18874:SF10">
    <property type="entry name" value="CENTROMERE PROTEIN F"/>
    <property type="match status" value="1"/>
</dbReference>
<reference evidence="6" key="3">
    <citation type="submission" date="2025-09" db="UniProtKB">
        <authorList>
            <consortium name="Ensembl"/>
        </authorList>
    </citation>
    <scope>IDENTIFICATION</scope>
</reference>
<reference evidence="6" key="2">
    <citation type="submission" date="2025-08" db="UniProtKB">
        <authorList>
            <consortium name="Ensembl"/>
        </authorList>
    </citation>
    <scope>IDENTIFICATION</scope>
</reference>
<feature type="compositionally biased region" description="Polar residues" evidence="2">
    <location>
        <begin position="3063"/>
        <end position="3078"/>
    </location>
</feature>
<feature type="coiled-coil region" evidence="1">
    <location>
        <begin position="1202"/>
        <end position="1243"/>
    </location>
</feature>
<name>A0A452QS30_URSAM</name>
<dbReference type="GO" id="GO:0010389">
    <property type="term" value="P:regulation of G2/M transition of mitotic cell cycle"/>
    <property type="evidence" value="ECO:0007669"/>
    <property type="project" value="Ensembl"/>
</dbReference>
<dbReference type="PANTHER" id="PTHR18874">
    <property type="entry name" value="CMF/LEK/CENP CELL DIVISION-RELATED"/>
    <property type="match status" value="1"/>
</dbReference>
<dbReference type="Proteomes" id="UP000291022">
    <property type="component" value="Unassembled WGS sequence"/>
</dbReference>
<evidence type="ECO:0000256" key="1">
    <source>
        <dbReference type="SAM" id="Coils"/>
    </source>
</evidence>
<reference evidence="7" key="1">
    <citation type="submission" date="2016-06" db="EMBL/GenBank/DDBJ databases">
        <title>De novo assembly and RNA-Seq shows season-dependent expression and editing in black bear kidneys.</title>
        <authorList>
            <person name="Korstanje R."/>
            <person name="Srivastava A."/>
            <person name="Sarsani V.K."/>
            <person name="Sheehan S.M."/>
            <person name="Seger R.L."/>
            <person name="Barter M.E."/>
            <person name="Lindqvist C."/>
            <person name="Brody L.C."/>
            <person name="Mullikin J.C."/>
        </authorList>
    </citation>
    <scope>NUCLEOTIDE SEQUENCE [LARGE SCALE GENOMIC DNA]</scope>
</reference>
<evidence type="ECO:0000259" key="4">
    <source>
        <dbReference type="Pfam" id="PF10481"/>
    </source>
</evidence>
<feature type="domain" description="Centromere protein Cenp-F leucine-rich repeat-containing" evidence="3">
    <location>
        <begin position="2128"/>
        <end position="2267"/>
    </location>
</feature>
<feature type="domain" description="Centromere protein Cenp-F N-terminal" evidence="4">
    <location>
        <begin position="1"/>
        <end position="307"/>
    </location>
</feature>
<dbReference type="GO" id="GO:0140297">
    <property type="term" value="F:DNA-binding transcription factor binding"/>
    <property type="evidence" value="ECO:0007669"/>
    <property type="project" value="Ensembl"/>
</dbReference>
<feature type="coiled-coil region" evidence="1">
    <location>
        <begin position="2139"/>
        <end position="2457"/>
    </location>
</feature>
<dbReference type="GO" id="GO:0000278">
    <property type="term" value="P:mitotic cell cycle"/>
    <property type="evidence" value="ECO:0007669"/>
    <property type="project" value="Ensembl"/>
</dbReference>
<feature type="coiled-coil region" evidence="1">
    <location>
        <begin position="899"/>
        <end position="996"/>
    </location>
</feature>
<feature type="coiled-coil region" evidence="1">
    <location>
        <begin position="1550"/>
        <end position="1613"/>
    </location>
</feature>
<evidence type="ECO:0000313" key="6">
    <source>
        <dbReference type="Ensembl" id="ENSUAMP00000008342.1"/>
    </source>
</evidence>
<feature type="coiled-coil region" evidence="1">
    <location>
        <begin position="1889"/>
        <end position="2082"/>
    </location>
</feature>
<feature type="region of interest" description="Disordered" evidence="2">
    <location>
        <begin position="242"/>
        <end position="273"/>
    </location>
</feature>
<dbReference type="STRING" id="9643.ENSUAMP00000008342"/>
<dbReference type="Pfam" id="PF10481">
    <property type="entry name" value="CENP-F_N"/>
    <property type="match status" value="1"/>
</dbReference>
<dbReference type="GO" id="GO:0042803">
    <property type="term" value="F:protein homodimerization activity"/>
    <property type="evidence" value="ECO:0007669"/>
    <property type="project" value="Ensembl"/>
</dbReference>
<feature type="coiled-coil region" evidence="1">
    <location>
        <begin position="2500"/>
        <end position="2888"/>
    </location>
</feature>
<organism evidence="6 7">
    <name type="scientific">Ursus americanus</name>
    <name type="common">American black bear</name>
    <name type="synonym">Euarctos americanus</name>
    <dbReference type="NCBI Taxonomy" id="9643"/>
    <lineage>
        <taxon>Eukaryota</taxon>
        <taxon>Metazoa</taxon>
        <taxon>Chordata</taxon>
        <taxon>Craniata</taxon>
        <taxon>Vertebrata</taxon>
        <taxon>Euteleostomi</taxon>
        <taxon>Mammalia</taxon>
        <taxon>Eutheria</taxon>
        <taxon>Laurasiatheria</taxon>
        <taxon>Carnivora</taxon>
        <taxon>Caniformia</taxon>
        <taxon>Ursidae</taxon>
        <taxon>Ursus</taxon>
    </lineage>
</organism>
<dbReference type="GO" id="GO:0070840">
    <property type="term" value="F:dynein complex binding"/>
    <property type="evidence" value="ECO:0007669"/>
    <property type="project" value="Ensembl"/>
</dbReference>
<feature type="coiled-coil region" evidence="1">
    <location>
        <begin position="839"/>
        <end position="866"/>
    </location>
</feature>
<dbReference type="GO" id="GO:0005737">
    <property type="term" value="C:cytoplasm"/>
    <property type="evidence" value="ECO:0007669"/>
    <property type="project" value="Ensembl"/>
</dbReference>
<feature type="coiled-coil region" evidence="1">
    <location>
        <begin position="463"/>
        <end position="759"/>
    </location>
</feature>
<dbReference type="GO" id="GO:0097539">
    <property type="term" value="C:ciliary transition fiber"/>
    <property type="evidence" value="ECO:0007669"/>
    <property type="project" value="Ensembl"/>
</dbReference>
<dbReference type="InterPro" id="IPR018463">
    <property type="entry name" value="Centromere_CenpF_N"/>
</dbReference>
<dbReference type="GO" id="GO:0005635">
    <property type="term" value="C:nuclear envelope"/>
    <property type="evidence" value="ECO:0007669"/>
    <property type="project" value="Ensembl"/>
</dbReference>
<evidence type="ECO:0000256" key="2">
    <source>
        <dbReference type="SAM" id="MobiDB-lite"/>
    </source>
</evidence>
<feature type="coiled-coil region" evidence="1">
    <location>
        <begin position="1118"/>
        <end position="1159"/>
    </location>
</feature>
<protein>
    <submittedName>
        <fullName evidence="6">Centromere protein F</fullName>
    </submittedName>
</protein>
<feature type="compositionally biased region" description="Polar residues" evidence="2">
    <location>
        <begin position="3030"/>
        <end position="3053"/>
    </location>
</feature>
<evidence type="ECO:0000259" key="3">
    <source>
        <dbReference type="Pfam" id="PF10473"/>
    </source>
</evidence>
<feature type="coiled-coil region" evidence="1">
    <location>
        <begin position="13"/>
        <end position="131"/>
    </location>
</feature>
<feature type="compositionally biased region" description="Polar residues" evidence="2">
    <location>
        <begin position="244"/>
        <end position="273"/>
    </location>
</feature>
<dbReference type="GO" id="GO:0000922">
    <property type="term" value="C:spindle pole"/>
    <property type="evidence" value="ECO:0007669"/>
    <property type="project" value="Ensembl"/>
</dbReference>
<dbReference type="Pfam" id="PF10490">
    <property type="entry name" value="CENP-F_C_Rb_bdg"/>
    <property type="match status" value="1"/>
</dbReference>
<keyword evidence="7" id="KW-1185">Reference proteome</keyword>
<sequence length="3110" mass="357239">MSWALEEWKEGLPTRALQKIQELEGQLDKLKKERQQRQFQLETLEAALQKQKQKVENEKTEGANLKRENQSLMEICENLEKTKQKISHELQVKESQVNFQEGQLNSSKKQIEKLEQELKRCKSELERSQQAAQAADVSVYSSSTPQKIFATPLTPSQYYSGSKYEDLKEKYNKEVEERKRLEAEVKALQAKKASQAIPQSTMNHRDIARHQASSSVFSWQQEKTPTRLSLNALKTPIRRDFSASHFSGEQEVTPSGSTLQTGKRDANSSFCDNSSNSHLLDQLKAQNQELRNKISDLELHLQGQEKEMKGQANKCQELQLQLEKAKAELIEKEKALNKSRDELVRSTAQYDQASAKCTALEQKLKRLSEDLSCQRQNAESARCSLEQKLKEKEKEFQEELSRQQRTFQALDQECAQMKARLTQELQQAKNTHNILQADLDKVTSGKYQLEKTLEEFKQKFCRAEQALQASQVKENELRRSSEEAKKEYSLLKGQSEQRAREVCHLEEELRKAKQSLSQSQNVAEEMRAKNASQETMLRDLQEKVNQQENSLTLDKLKLALVDLEKQRDCSQDLLKKREHHIEQLNDKLSKMEKESEALLIALELKKKEYEELKEEKTLFARWKSENEQLLSQLESEKGSLQSKINHLETCLKTQQIKSHEYNEKVRTLEMESENLHVEIRNLHNMIDSKTVEVETQKQAYADLQQKAEFSDQKHKKETENMCLKISELTGQVEDLEHKLQLLSSEVIDKDQRYQDLQAEYESLGDLLKSKDSSLVTNEAHHRSLLAFEQQSAMNNSFVNIIGEQGSTPSERSKCHLEALPSPKSSAILQNRVLSLEFSLESQKQMNSDLQKQCEELVQIRGEIEENLIKAEQMHQSFVAETSQRISKLQEDTSVHQNAFAETLVALENKEREIQLLNEKLETEQAEIQELKKSNHLLQESLKALQLLSETLSSEKKEMSSTISLNRKEIEDLTQENETLKEINATLNQEKINLLQKSESFSNCIDERDKSISELSNQYKQERLILQQRCEETGRAFEDLSEKYQAAQEKNSQLECLLNECTSACENRQKELDHLKETFAREQEVFVTKLALAEETNQNLVLELGAVQQDLRSEIADIQNNSKSEADGLKQEIMTLKEEHSKMQKELNALMQENEHLMMLMETKQEHQILESEAISDSVEGESEINKCHVQLPMDLEVKDPSLDCYNAQLMQLEAKRRNRELKLQESEKDKERLQHELQTIGIELETGNLQRDAQSQELSGPKDCDIGTEEKYISVLHELSASQNDNVLLQCSLQTAMSKLSELEKMCEMLQVEKLELMSELNDSRSECITTTSKMAEEMEKLVNEVKIPNDENDLLQGELVKDMVEGESDERQNEQKRASFNPLDDSNCYEHLTLSNKEVQMHFAELQEKFSSLQSEHKVLYDQHRQVSSKMSELQSYVDTLKAENSILSTSLRNFQGDLVKEEMLGPEEGHFLSLSFSCVTDSPSLTRLGESSFCKDLLDQTGETSLLNNLEGTISANQSNIEEGSCCSPGEEKNLTRKEILSAPARSVEELETLCQMYLESLKKLEDKIESQEIMKNKEIKELEQLLSSEREELDCLRKQYLSENEQWQQKLTSVTMEMESKLAAEKKQTEHLSFELEVARLQLQGLDLSSRSLLGPDIEEALQVGNNSCDVKESEEHTLETKERTPKHDIHQICEEGVQQDLNLEMEKVTKTSPVRFTEEWSREQSLETPAEDKTEGCLERISDLSFSGPNALVPMDFLETQVTIQNLQLQVKESSNEHLRLLHIIEERDKKVESLLNEIKELDSKLHVQKAQITAKMEACIELEKMVEELKKEKSNLSERLESFSCDKQKLHQRTESLEGLNSSLEICADKLSHAIIEDSVAKVNDNWRERFLDVENELKRIQSEKGSIEHHALSLEADLETVQTEKLYLEKDNENQQNVIIRLEEELSVVTSERNRLHGELDTLSKENKELDLMSEKMKQKIRELESHQGEGHIDVAGAEVRDQTQLIETLSSDVTKLLEENTHLQEQLQNVEKDSQALSLVKSELEIQIEQLSREKESLARESESLQTRLHESEHEKLTVTKALEGALLEKGEVAVRLSSTQEEVYQLRQGIEKLRVRIEADDKKQLHVLEKLRTSERKADSLQDKVENLERELQMSEENQELVILDAESSKAEVEALKTQMELMTKSLRDLELDLGTIRFEKENLVKQLQEKQGQVSELDTLLSSLKGRLEEEEQEKIEMREESKAALEMLQTQLKELNEEVIALCHDQEIQKVEEQSLDPSVQEIHQLRNSIEKLKARLEADEKEQLQVLGKLTESEHHVDLLKDRVENLERELERSRENQERVILEAENSKAEVGTLKAKIEEMAQTLRDLELDLVHIRSEKENVIKELQKEQGRVSELEILNSSFENLLQEKEQEKVQMKEESKIAVETLQTQLKELNEKVAALCHDQDTWKAQAQSLRSQVDALGYEKAQLLQGLDEVKNNYLNVQSSANGLLQQVEDGKQKLEKKDEEISILKNQVQDREQLASKLSQVEGEQQLWKKQKVELENLMVELEEKIRVLQSKNDTLQDTLEALQDSHRDLEKELELTKMENVSFVEKVNAMTGKETELQREMREMAQKTTELKEEYFGEKNRLTEELNIMSQEIKSSKGQLKELMLENSELKKNLDYIHKDQMEKEEKVQEERAEYQLQLQEAEKKHQALLLDTNKQYEMEIQTYREKLSSQEECLSLQKAEVDLLKSSKEELNNSLKATTQILEELKKTKADNVKYTNQLKKENERAQGKIKLLIKSCKQLEEEKEMLQKELSHLEAAQEKQKTGTVVDSNVEDLMAEIKELKETLEEKNKEADEYLDKYCSLLISHEKLEKAKEMLETQVARLSSQSKLNLQHSPLLNSVVPEAFSAPSATEKKLSSSQSKASGKRQRSTGIREDGGGTAPSTPETFSKKSRKAVKSGIHPAEDARDTEFEPEGLPEVVKKGFADIPTGKASPYVLRRTTMPTRTSPRLAAQKLAPSPLSLNKENHAETSQPTAGGSRSQKVKVAQQSPADSSAPFREPTTRSLSVSNLPERSPANSPREGLRAKRGRLAPSPEAVPESKSSENCRVQ</sequence>
<gene>
    <name evidence="6" type="primary">CENPF</name>
</gene>
<dbReference type="GeneTree" id="ENSGT00730000111187"/>
<dbReference type="Pfam" id="PF10473">
    <property type="entry name" value="CENP-F_leu_zip"/>
    <property type="match status" value="3"/>
</dbReference>
<dbReference type="GO" id="GO:0021591">
    <property type="term" value="P:ventricular system development"/>
    <property type="evidence" value="ECO:0007669"/>
    <property type="project" value="Ensembl"/>
</dbReference>